<name>A0ABN3WCE5_STRTU</name>
<dbReference type="Proteomes" id="UP001501102">
    <property type="component" value="Unassembled WGS sequence"/>
</dbReference>
<protein>
    <submittedName>
        <fullName evidence="2">Uncharacterized protein</fullName>
    </submittedName>
</protein>
<evidence type="ECO:0000256" key="1">
    <source>
        <dbReference type="SAM" id="MobiDB-lite"/>
    </source>
</evidence>
<evidence type="ECO:0000313" key="2">
    <source>
        <dbReference type="EMBL" id="GAA2910158.1"/>
    </source>
</evidence>
<accession>A0ABN3WCE5</accession>
<comment type="caution">
    <text evidence="2">The sequence shown here is derived from an EMBL/GenBank/DDBJ whole genome shotgun (WGS) entry which is preliminary data.</text>
</comment>
<feature type="compositionally biased region" description="Gly residues" evidence="1">
    <location>
        <begin position="30"/>
        <end position="39"/>
    </location>
</feature>
<dbReference type="EMBL" id="BAAAXZ010000011">
    <property type="protein sequence ID" value="GAA2910158.1"/>
    <property type="molecule type" value="Genomic_DNA"/>
</dbReference>
<organism evidence="2 3">
    <name type="scientific">Streptomyces thioluteus</name>
    <dbReference type="NCBI Taxonomy" id="66431"/>
    <lineage>
        <taxon>Bacteria</taxon>
        <taxon>Bacillati</taxon>
        <taxon>Actinomycetota</taxon>
        <taxon>Actinomycetes</taxon>
        <taxon>Kitasatosporales</taxon>
        <taxon>Streptomycetaceae</taxon>
        <taxon>Streptomyces</taxon>
    </lineage>
</organism>
<sequence>MATPPSWRDDPPVETEPLDEWNMPWPPGGGPRGAVGAGEGSPAPRSETSRRSTFVPRVIEQLLRAAGVQAGVGDQFGDDEQDVLGGGAVVRR</sequence>
<gene>
    <name evidence="2" type="ORF">GCM10020221_02580</name>
</gene>
<proteinExistence type="predicted"/>
<feature type="region of interest" description="Disordered" evidence="1">
    <location>
        <begin position="72"/>
        <end position="92"/>
    </location>
</feature>
<keyword evidence="3" id="KW-1185">Reference proteome</keyword>
<reference evidence="2 3" key="1">
    <citation type="journal article" date="2019" name="Int. J. Syst. Evol. Microbiol.">
        <title>The Global Catalogue of Microorganisms (GCM) 10K type strain sequencing project: providing services to taxonomists for standard genome sequencing and annotation.</title>
        <authorList>
            <consortium name="The Broad Institute Genomics Platform"/>
            <consortium name="The Broad Institute Genome Sequencing Center for Infectious Disease"/>
            <person name="Wu L."/>
            <person name="Ma J."/>
        </authorList>
    </citation>
    <scope>NUCLEOTIDE SEQUENCE [LARGE SCALE GENOMIC DNA]</scope>
    <source>
        <strain evidence="2 3">JCM 4087</strain>
    </source>
</reference>
<evidence type="ECO:0000313" key="3">
    <source>
        <dbReference type="Proteomes" id="UP001501102"/>
    </source>
</evidence>
<feature type="region of interest" description="Disordered" evidence="1">
    <location>
        <begin position="1"/>
        <end position="53"/>
    </location>
</feature>